<dbReference type="CDD" id="cd04040">
    <property type="entry name" value="C2D_Tricalbin-like"/>
    <property type="match status" value="1"/>
</dbReference>
<evidence type="ECO:0000256" key="1">
    <source>
        <dbReference type="ARBA" id="ARBA00004586"/>
    </source>
</evidence>
<evidence type="ECO:0000256" key="12">
    <source>
        <dbReference type="SAM" id="Phobius"/>
    </source>
</evidence>
<keyword evidence="4 12" id="KW-0812">Transmembrane</keyword>
<organism evidence="15 16">
    <name type="scientific">Lipomyces starkeyi NRRL Y-11557</name>
    <dbReference type="NCBI Taxonomy" id="675824"/>
    <lineage>
        <taxon>Eukaryota</taxon>
        <taxon>Fungi</taxon>
        <taxon>Dikarya</taxon>
        <taxon>Ascomycota</taxon>
        <taxon>Saccharomycotina</taxon>
        <taxon>Lipomycetes</taxon>
        <taxon>Lipomycetales</taxon>
        <taxon>Lipomycetaceae</taxon>
        <taxon>Lipomyces</taxon>
    </lineage>
</organism>
<evidence type="ECO:0000256" key="6">
    <source>
        <dbReference type="ARBA" id="ARBA00022824"/>
    </source>
</evidence>
<dbReference type="InterPro" id="IPR035892">
    <property type="entry name" value="C2_domain_sf"/>
</dbReference>
<dbReference type="CDD" id="cd21678">
    <property type="entry name" value="SMP_TCB"/>
    <property type="match status" value="1"/>
</dbReference>
<keyword evidence="6" id="KW-0256">Endoplasmic reticulum</keyword>
<reference evidence="15 16" key="1">
    <citation type="journal article" date="2016" name="Proc. Natl. Acad. Sci. U.S.A.">
        <title>Comparative genomics of biotechnologically important yeasts.</title>
        <authorList>
            <person name="Riley R."/>
            <person name="Haridas S."/>
            <person name="Wolfe K.H."/>
            <person name="Lopes M.R."/>
            <person name="Hittinger C.T."/>
            <person name="Goeker M."/>
            <person name="Salamov A.A."/>
            <person name="Wisecaver J.H."/>
            <person name="Long T.M."/>
            <person name="Calvey C.H."/>
            <person name="Aerts A.L."/>
            <person name="Barry K.W."/>
            <person name="Choi C."/>
            <person name="Clum A."/>
            <person name="Coughlan A.Y."/>
            <person name="Deshpande S."/>
            <person name="Douglass A.P."/>
            <person name="Hanson S.J."/>
            <person name="Klenk H.-P."/>
            <person name="LaButti K.M."/>
            <person name="Lapidus A."/>
            <person name="Lindquist E.A."/>
            <person name="Lipzen A.M."/>
            <person name="Meier-Kolthoff J.P."/>
            <person name="Ohm R.A."/>
            <person name="Otillar R.P."/>
            <person name="Pangilinan J.L."/>
            <person name="Peng Y."/>
            <person name="Rokas A."/>
            <person name="Rosa C.A."/>
            <person name="Scheuner C."/>
            <person name="Sibirny A.A."/>
            <person name="Slot J.C."/>
            <person name="Stielow J.B."/>
            <person name="Sun H."/>
            <person name="Kurtzman C.P."/>
            <person name="Blackwell M."/>
            <person name="Grigoriev I.V."/>
            <person name="Jeffries T.W."/>
        </authorList>
    </citation>
    <scope>NUCLEOTIDE SEQUENCE [LARGE SCALE GENOMIC DNA]</scope>
    <source>
        <strain evidence="15 16">NRRL Y-11557</strain>
    </source>
</reference>
<dbReference type="PIRSF" id="PIRSF037232">
    <property type="entry name" value="Tricalbin"/>
    <property type="match status" value="1"/>
</dbReference>
<dbReference type="GO" id="GO:0005789">
    <property type="term" value="C:endoplasmic reticulum membrane"/>
    <property type="evidence" value="ECO:0007669"/>
    <property type="project" value="UniProtKB-SubCell"/>
</dbReference>
<dbReference type="InterPro" id="IPR037765">
    <property type="entry name" value="C2B_Tricalbin"/>
</dbReference>
<keyword evidence="16" id="KW-1185">Reference proteome</keyword>
<feature type="region of interest" description="Disordered" evidence="11">
    <location>
        <begin position="1217"/>
        <end position="1245"/>
    </location>
</feature>
<keyword evidence="5" id="KW-0677">Repeat</keyword>
<dbReference type="EMBL" id="KV454294">
    <property type="protein sequence ID" value="ODQ72994.1"/>
    <property type="molecule type" value="Genomic_DNA"/>
</dbReference>
<dbReference type="GO" id="GO:0071944">
    <property type="term" value="C:cell periphery"/>
    <property type="evidence" value="ECO:0007669"/>
    <property type="project" value="UniProtKB-ARBA"/>
</dbReference>
<dbReference type="SMART" id="SM00239">
    <property type="entry name" value="C2"/>
    <property type="match status" value="4"/>
</dbReference>
<keyword evidence="3" id="KW-0597">Phosphoprotein</keyword>
<dbReference type="InterPro" id="IPR037762">
    <property type="entry name" value="C2C_Tricalbin"/>
</dbReference>
<sequence length="1245" mass="137483">MTSNGSANGKSQSRVGMMRGLSSNASNVVTGTFGVATGAVSGTVGMVGNVAGKAVDVATLGQLKSERTPPPPDSRWDMHREPGPSKEKVPKKKYRRAIGAWIDNIEEEYADEDLRDRVTFLEYYLKDKFFGDWYHNAAVIFITSFVSWLIARLGGGLVWIVVVMAFASTYYRTSILRIRHRVRDDLARESALVKLETDAETMEWLNSFLIKFWAIYLPTLNATVIETTNQVLSGVKTPPPIDGLALKRFTLGTKPPRIDLVRTYPKTEEDVIVMDWGFSFIPNDTEDLTSRQLRDKINPLVELQVRVGKGVVSAGMPILVQDMAFRGLMQVKLKLVTSFPHIQTVSLSFLGAPYFDFVLKPIGGETFGFDVNFLPGLESFIKSMVNDTIGPMLYDPNTFTLNIQQMLAGAPADASIGVLVITIYNARGLKGGDILGNTVDPYVKFSFNGREELARTTIKRDTSTPRWNETKILLVTSLTDALTMEVLDFNDVRKDRSLGNVTFPLEALEEDPEKENVIGKILNNGKERGEVVFDARFFPTLTGKTLEDGTVEPPPQLNTGIVRFTLHQAKDLDLAAKKGFASAGLNPFAVYSVDGKDVYTTKVMKRTSTPVWDEAHEVLVTNKQRTTLLFTIKDGRDLSASGTIATYKVKLDEIIAQNEKGNDWFKLSPAGRARISAQFKPVAVKGVSRSAGYVRPIGVLRFHFYKATDLRNLETVGKVDPYVRVMVSNYNKNRTVTIHGELNPEWDEVVYGTITAPNEKVALEVMDAESDGKDRSLGEIVLNAESFVKKNEFGEYVEFIDPATRSGQLVMRGRAPKGMLYYNVAFFPCLNIMDAEEIEAEQKAKDEAAAAAAAAAPSQANNQKDEKKTVNGDKPDGTAAARAVDAEGKEVVPAKLKLSPEELFNYDSGLLVYKVMEGNFARSDLYVQFFFDDFLCPDYTTGGKSHGGKPRFDEVGDALIRELEWSKMHIRLTCKQRSLRDDEDGVIASMSGSTLAHLKQGFNEPATINFVSKNPGEIYTLKLLFRYIPVLMTLDPFESHNNQGFISVKVLDATHLPAADRRGKSDPYCVFELNGVKAYKTKVIKKTLNPVWGELFEAPIPRLSSAKFAVKVYDWDMGPGDDDFLGSSLIDLSHLEPLKTETQILNLDGKSGQLRLEMRFKPEYVMRTIQGTATLSGTFAIPGRVVTSAAGVPMKGVGMVAGGVGKGASFFRHGFKSKDKDKSSIAEDDTSSILSGTAHSNKSGR</sequence>
<keyword evidence="9" id="KW-0446">Lipid-binding</keyword>
<dbReference type="CDD" id="cd04044">
    <property type="entry name" value="C2A_Tricalbin-like"/>
    <property type="match status" value="1"/>
</dbReference>
<feature type="domain" description="C2" evidence="13">
    <location>
        <begin position="669"/>
        <end position="797"/>
    </location>
</feature>
<keyword evidence="10 12" id="KW-0472">Membrane</keyword>
<dbReference type="GO" id="GO:0006869">
    <property type="term" value="P:lipid transport"/>
    <property type="evidence" value="ECO:0007669"/>
    <property type="project" value="UniProtKB-KW"/>
</dbReference>
<evidence type="ECO:0000256" key="3">
    <source>
        <dbReference type="ARBA" id="ARBA00022553"/>
    </source>
</evidence>
<dbReference type="PROSITE" id="PS51847">
    <property type="entry name" value="SMP"/>
    <property type="match status" value="1"/>
</dbReference>
<dbReference type="Pfam" id="PF25669">
    <property type="entry name" value="SMP_MUG190-like"/>
    <property type="match status" value="1"/>
</dbReference>
<dbReference type="Proteomes" id="UP000094385">
    <property type="component" value="Unassembled WGS sequence"/>
</dbReference>
<comment type="subcellular location">
    <subcellularLocation>
        <location evidence="1">Endoplasmic reticulum membrane</location>
    </subcellularLocation>
</comment>
<evidence type="ECO:0000313" key="15">
    <source>
        <dbReference type="EMBL" id="ODQ72994.1"/>
    </source>
</evidence>
<evidence type="ECO:0008006" key="17">
    <source>
        <dbReference type="Google" id="ProtNLM"/>
    </source>
</evidence>
<keyword evidence="8" id="KW-0445">Lipid transport</keyword>
<accession>A0A1E3Q681</accession>
<dbReference type="SUPFAM" id="SSF49562">
    <property type="entry name" value="C2 domain (Calcium/lipid-binding domain, CaLB)"/>
    <property type="match status" value="4"/>
</dbReference>
<evidence type="ECO:0000256" key="7">
    <source>
        <dbReference type="ARBA" id="ARBA00022989"/>
    </source>
</evidence>
<keyword evidence="2" id="KW-0813">Transport</keyword>
<dbReference type="AlphaFoldDB" id="A0A1E3Q681"/>
<dbReference type="GO" id="GO:0061817">
    <property type="term" value="P:endoplasmic reticulum-plasma membrane tethering"/>
    <property type="evidence" value="ECO:0007669"/>
    <property type="project" value="InterPro"/>
</dbReference>
<dbReference type="CDD" id="cd04045">
    <property type="entry name" value="C2C_Tricalbin-like"/>
    <property type="match status" value="1"/>
</dbReference>
<feature type="compositionally biased region" description="Basic and acidic residues" evidence="11">
    <location>
        <begin position="863"/>
        <end position="876"/>
    </location>
</feature>
<dbReference type="CDD" id="cd04052">
    <property type="entry name" value="C2B_Tricalbin-like"/>
    <property type="match status" value="1"/>
</dbReference>
<dbReference type="Pfam" id="PF00168">
    <property type="entry name" value="C2"/>
    <property type="match status" value="4"/>
</dbReference>
<evidence type="ECO:0000256" key="11">
    <source>
        <dbReference type="SAM" id="MobiDB-lite"/>
    </source>
</evidence>
<protein>
    <recommendedName>
        <fullName evidence="17">Tricalbin</fullName>
    </recommendedName>
</protein>
<evidence type="ECO:0000256" key="5">
    <source>
        <dbReference type="ARBA" id="ARBA00022737"/>
    </source>
</evidence>
<proteinExistence type="predicted"/>
<evidence type="ECO:0000256" key="10">
    <source>
        <dbReference type="ARBA" id="ARBA00023136"/>
    </source>
</evidence>
<dbReference type="InterPro" id="IPR037756">
    <property type="entry name" value="C2D_Tricalbin"/>
</dbReference>
<feature type="region of interest" description="Disordered" evidence="11">
    <location>
        <begin position="61"/>
        <end position="89"/>
    </location>
</feature>
<feature type="domain" description="C2" evidence="13">
    <location>
        <begin position="1026"/>
        <end position="1145"/>
    </location>
</feature>
<dbReference type="InterPro" id="IPR031468">
    <property type="entry name" value="SMP_LBD"/>
</dbReference>
<dbReference type="STRING" id="675824.A0A1E3Q681"/>
<evidence type="ECO:0000259" key="14">
    <source>
        <dbReference type="PROSITE" id="PS51847"/>
    </source>
</evidence>
<feature type="compositionally biased region" description="Basic and acidic residues" evidence="11">
    <location>
        <begin position="74"/>
        <end position="88"/>
    </location>
</feature>
<evidence type="ECO:0000259" key="13">
    <source>
        <dbReference type="PROSITE" id="PS50004"/>
    </source>
</evidence>
<dbReference type="PANTHER" id="PTHR46980:SF2">
    <property type="entry name" value="TRICALBIN-1-RELATED"/>
    <property type="match status" value="1"/>
</dbReference>
<dbReference type="PANTHER" id="PTHR46980">
    <property type="entry name" value="TRICALBIN-1-RELATED"/>
    <property type="match status" value="1"/>
</dbReference>
<dbReference type="InterPro" id="IPR000008">
    <property type="entry name" value="C2_dom"/>
</dbReference>
<dbReference type="OrthoDB" id="1029639at2759"/>
<feature type="domain" description="C2" evidence="13">
    <location>
        <begin position="543"/>
        <end position="665"/>
    </location>
</feature>
<dbReference type="PROSITE" id="PS50004">
    <property type="entry name" value="C2"/>
    <property type="match status" value="4"/>
</dbReference>
<feature type="region of interest" description="Disordered" evidence="11">
    <location>
        <begin position="851"/>
        <end position="884"/>
    </location>
</feature>
<evidence type="ECO:0000256" key="2">
    <source>
        <dbReference type="ARBA" id="ARBA00022448"/>
    </source>
</evidence>
<dbReference type="InterPro" id="IPR037761">
    <property type="entry name" value="C2A_Tricalbin"/>
</dbReference>
<evidence type="ECO:0000256" key="8">
    <source>
        <dbReference type="ARBA" id="ARBA00023055"/>
    </source>
</evidence>
<evidence type="ECO:0000313" key="16">
    <source>
        <dbReference type="Proteomes" id="UP000094385"/>
    </source>
</evidence>
<dbReference type="InterPro" id="IPR056910">
    <property type="entry name" value="TCB1-3_C2"/>
</dbReference>
<feature type="domain" description="SMP-LTD" evidence="14">
    <location>
        <begin position="198"/>
        <end position="404"/>
    </location>
</feature>
<feature type="compositionally biased region" description="Polar residues" evidence="11">
    <location>
        <begin position="1231"/>
        <end position="1245"/>
    </location>
</feature>
<feature type="transmembrane region" description="Helical" evidence="12">
    <location>
        <begin position="157"/>
        <end position="173"/>
    </location>
</feature>
<dbReference type="InterPro" id="IPR052455">
    <property type="entry name" value="Tricalbin_domain"/>
</dbReference>
<keyword evidence="7 12" id="KW-1133">Transmembrane helix</keyword>
<feature type="domain" description="C2" evidence="13">
    <location>
        <begin position="395"/>
        <end position="518"/>
    </location>
</feature>
<dbReference type="GO" id="GO:0008289">
    <property type="term" value="F:lipid binding"/>
    <property type="evidence" value="ECO:0007669"/>
    <property type="project" value="UniProtKB-KW"/>
</dbReference>
<gene>
    <name evidence="15" type="ORF">LIPSTDRAFT_3348</name>
</gene>
<dbReference type="Gene3D" id="2.60.40.150">
    <property type="entry name" value="C2 domain"/>
    <property type="match status" value="4"/>
</dbReference>
<name>A0A1E3Q681_LIPST</name>
<dbReference type="InterPro" id="IPR017147">
    <property type="entry name" value="Tricalbin"/>
</dbReference>
<dbReference type="Pfam" id="PF24920">
    <property type="entry name" value="C2_TCB1"/>
    <property type="match status" value="1"/>
</dbReference>
<evidence type="ECO:0000256" key="9">
    <source>
        <dbReference type="ARBA" id="ARBA00023121"/>
    </source>
</evidence>
<evidence type="ECO:0000256" key="4">
    <source>
        <dbReference type="ARBA" id="ARBA00022692"/>
    </source>
</evidence>